<dbReference type="EMBL" id="CAJVQA010004485">
    <property type="protein sequence ID" value="CAG8599840.1"/>
    <property type="molecule type" value="Genomic_DNA"/>
</dbReference>
<keyword evidence="6" id="KW-0137">Centromere</keyword>
<evidence type="ECO:0000256" key="2">
    <source>
        <dbReference type="ARBA" id="ARBA00004584"/>
    </source>
</evidence>
<proteinExistence type="inferred from homology"/>
<dbReference type="GO" id="GO:0000939">
    <property type="term" value="C:inner kinetochore"/>
    <property type="evidence" value="ECO:0007669"/>
    <property type="project" value="TreeGrafter"/>
</dbReference>
<dbReference type="AlphaFoldDB" id="A0A9N9CDS3"/>
<organism evidence="7 8">
    <name type="scientific">Cetraspora pellucida</name>
    <dbReference type="NCBI Taxonomy" id="1433469"/>
    <lineage>
        <taxon>Eukaryota</taxon>
        <taxon>Fungi</taxon>
        <taxon>Fungi incertae sedis</taxon>
        <taxon>Mucoromycota</taxon>
        <taxon>Glomeromycotina</taxon>
        <taxon>Glomeromycetes</taxon>
        <taxon>Diversisporales</taxon>
        <taxon>Gigasporaceae</taxon>
        <taxon>Cetraspora</taxon>
    </lineage>
</organism>
<dbReference type="PANTHER" id="PTHR48208:SF2">
    <property type="entry name" value="CENTROMERE PROTEIN I"/>
    <property type="match status" value="1"/>
</dbReference>
<keyword evidence="5" id="KW-0539">Nucleus</keyword>
<comment type="caution">
    <text evidence="7">The sequence shown here is derived from an EMBL/GenBank/DDBJ whole genome shotgun (WGS) entry which is preliminary data.</text>
</comment>
<name>A0A9N9CDS3_9GLOM</name>
<sequence length="633" mass="74276">SFNTIIQNVEHFFGTLNFATLKLNYNDLDGSIYEDFLSEELDSELSKIDITEQEFEKINDNDQIAQIKADNIDQESLPATEPSEHKTIGVGSSSILLKEAEKRKKSASTSKDKDRKNTIKDQTDELETLIQWYGLEDTQIVELLEVILKGKLDDSDVRKLIKFLVPRKKVSEISVIKIFGNLGNKNMKHSIQALLLRWVVLVYGFIMDHSKLYRLYGVIFHYLEYATLRPILCHLLYLMTRREHVKSYRIRKLMELQTRTGYEPHIQGLLKLYKDYFPNLVTINIQPSRSITFKCPDMAWSQLVNQIQRRWNSDKSSFNMPLARLTIPRTMEKRRKIEHNDIPTARTYNVTQKSVTLDEMSDIRQLASNIDKVELPNQLASILDNRMLQHVIVSNPERVAMARISYWIDQYLMDLVYWSDQNTNTKMRLDCLLNKLVTMTEFMKELLPDIQEFLTKYVHSWDGGEYQEPIFRLLTFLRPGPYNQFYENVLKPLQFLYCNSSASWKSKLIRCYTDLLKYWTLLYGSYYERMKQGNSDDVEDLGDSIEKLSINGNYPQAILNFIDYVDRTILIVPEDENQIEVQHAILSFMEISTFLQLKYKFHSIVLPSYSIIYRSFFSTYGMPLSRICGIILR</sequence>
<comment type="subcellular location">
    <subcellularLocation>
        <location evidence="2">Chromosome</location>
        <location evidence="2">Centromere</location>
    </subcellularLocation>
    <subcellularLocation>
        <location evidence="1">Nucleus</location>
    </subcellularLocation>
</comment>
<evidence type="ECO:0000256" key="4">
    <source>
        <dbReference type="ARBA" id="ARBA00022454"/>
    </source>
</evidence>
<evidence type="ECO:0000313" key="8">
    <source>
        <dbReference type="Proteomes" id="UP000789759"/>
    </source>
</evidence>
<dbReference type="GO" id="GO:0000070">
    <property type="term" value="P:mitotic sister chromatid segregation"/>
    <property type="evidence" value="ECO:0007669"/>
    <property type="project" value="TreeGrafter"/>
</dbReference>
<accession>A0A9N9CDS3</accession>
<dbReference type="GO" id="GO:0034080">
    <property type="term" value="P:CENP-A containing chromatin assembly"/>
    <property type="evidence" value="ECO:0007669"/>
    <property type="project" value="TreeGrafter"/>
</dbReference>
<keyword evidence="8" id="KW-1185">Reference proteome</keyword>
<evidence type="ECO:0000313" key="7">
    <source>
        <dbReference type="EMBL" id="CAG8599840.1"/>
    </source>
</evidence>
<dbReference type="InterPro" id="IPR012485">
    <property type="entry name" value="CENP-I"/>
</dbReference>
<dbReference type="Pfam" id="PF07778">
    <property type="entry name" value="CENP-I"/>
    <property type="match status" value="1"/>
</dbReference>
<feature type="non-terminal residue" evidence="7">
    <location>
        <position position="633"/>
    </location>
</feature>
<evidence type="ECO:0000256" key="1">
    <source>
        <dbReference type="ARBA" id="ARBA00004123"/>
    </source>
</evidence>
<dbReference type="OrthoDB" id="6347512at2759"/>
<comment type="similarity">
    <text evidence="3">Belongs to the CENP-I/CTF3 family.</text>
</comment>
<gene>
    <name evidence="7" type="ORF">CPELLU_LOCUS6938</name>
</gene>
<evidence type="ECO:0000256" key="5">
    <source>
        <dbReference type="ARBA" id="ARBA00023242"/>
    </source>
</evidence>
<keyword evidence="4" id="KW-0158">Chromosome</keyword>
<evidence type="ECO:0000256" key="3">
    <source>
        <dbReference type="ARBA" id="ARBA00005470"/>
    </source>
</evidence>
<evidence type="ECO:0000256" key="6">
    <source>
        <dbReference type="ARBA" id="ARBA00023328"/>
    </source>
</evidence>
<dbReference type="PANTHER" id="PTHR48208">
    <property type="entry name" value="CENTROMERE PROTEIN I"/>
    <property type="match status" value="1"/>
</dbReference>
<dbReference type="Proteomes" id="UP000789759">
    <property type="component" value="Unassembled WGS sequence"/>
</dbReference>
<dbReference type="CDD" id="cd22647">
    <property type="entry name" value="CTF3_NTD_HEAT"/>
    <property type="match status" value="1"/>
</dbReference>
<protein>
    <submittedName>
        <fullName evidence="7">17023_t:CDS:1</fullName>
    </submittedName>
</protein>
<reference evidence="7" key="1">
    <citation type="submission" date="2021-06" db="EMBL/GenBank/DDBJ databases">
        <authorList>
            <person name="Kallberg Y."/>
            <person name="Tangrot J."/>
            <person name="Rosling A."/>
        </authorList>
    </citation>
    <scope>NUCLEOTIDE SEQUENCE</scope>
    <source>
        <strain evidence="7">FL966</strain>
    </source>
</reference>
<dbReference type="GO" id="GO:0005634">
    <property type="term" value="C:nucleus"/>
    <property type="evidence" value="ECO:0007669"/>
    <property type="project" value="UniProtKB-SubCell"/>
</dbReference>